<dbReference type="EMBL" id="MU858046">
    <property type="protein sequence ID" value="KAK4219809.1"/>
    <property type="molecule type" value="Genomic_DNA"/>
</dbReference>
<dbReference type="InterPro" id="IPR036610">
    <property type="entry name" value="PEBP-like_sf"/>
</dbReference>
<feature type="compositionally biased region" description="Low complexity" evidence="1">
    <location>
        <begin position="588"/>
        <end position="599"/>
    </location>
</feature>
<organism evidence="4 5">
    <name type="scientific">Rhypophila decipiens</name>
    <dbReference type="NCBI Taxonomy" id="261697"/>
    <lineage>
        <taxon>Eukaryota</taxon>
        <taxon>Fungi</taxon>
        <taxon>Dikarya</taxon>
        <taxon>Ascomycota</taxon>
        <taxon>Pezizomycotina</taxon>
        <taxon>Sordariomycetes</taxon>
        <taxon>Sordariomycetidae</taxon>
        <taxon>Sordariales</taxon>
        <taxon>Naviculisporaceae</taxon>
        <taxon>Rhypophila</taxon>
    </lineage>
</organism>
<evidence type="ECO:0000313" key="4">
    <source>
        <dbReference type="EMBL" id="KAK4219809.1"/>
    </source>
</evidence>
<feature type="transmembrane region" description="Helical" evidence="2">
    <location>
        <begin position="699"/>
        <end position="716"/>
    </location>
</feature>
<evidence type="ECO:0000256" key="3">
    <source>
        <dbReference type="SAM" id="SignalP"/>
    </source>
</evidence>
<keyword evidence="2" id="KW-1133">Transmembrane helix</keyword>
<reference evidence="4" key="1">
    <citation type="journal article" date="2023" name="Mol. Phylogenet. Evol.">
        <title>Genome-scale phylogeny and comparative genomics of the fungal order Sordariales.</title>
        <authorList>
            <person name="Hensen N."/>
            <person name="Bonometti L."/>
            <person name="Westerberg I."/>
            <person name="Brannstrom I.O."/>
            <person name="Guillou S."/>
            <person name="Cros-Aarteil S."/>
            <person name="Calhoun S."/>
            <person name="Haridas S."/>
            <person name="Kuo A."/>
            <person name="Mondo S."/>
            <person name="Pangilinan J."/>
            <person name="Riley R."/>
            <person name="LaButti K."/>
            <person name="Andreopoulos B."/>
            <person name="Lipzen A."/>
            <person name="Chen C."/>
            <person name="Yan M."/>
            <person name="Daum C."/>
            <person name="Ng V."/>
            <person name="Clum A."/>
            <person name="Steindorff A."/>
            <person name="Ohm R.A."/>
            <person name="Martin F."/>
            <person name="Silar P."/>
            <person name="Natvig D.O."/>
            <person name="Lalanne C."/>
            <person name="Gautier V."/>
            <person name="Ament-Velasquez S.L."/>
            <person name="Kruys A."/>
            <person name="Hutchinson M.I."/>
            <person name="Powell A.J."/>
            <person name="Barry K."/>
            <person name="Miller A.N."/>
            <person name="Grigoriev I.V."/>
            <person name="Debuchy R."/>
            <person name="Gladieux P."/>
            <person name="Hiltunen Thoren M."/>
            <person name="Johannesson H."/>
        </authorList>
    </citation>
    <scope>NUCLEOTIDE SEQUENCE</scope>
    <source>
        <strain evidence="4">PSN293</strain>
    </source>
</reference>
<feature type="compositionally biased region" description="Low complexity" evidence="1">
    <location>
        <begin position="654"/>
        <end position="684"/>
    </location>
</feature>
<proteinExistence type="predicted"/>
<feature type="compositionally biased region" description="Basic and acidic residues" evidence="1">
    <location>
        <begin position="419"/>
        <end position="442"/>
    </location>
</feature>
<dbReference type="AlphaFoldDB" id="A0AAN6YIM6"/>
<keyword evidence="2" id="KW-0812">Transmembrane</keyword>
<keyword evidence="5" id="KW-1185">Reference proteome</keyword>
<evidence type="ECO:0000256" key="2">
    <source>
        <dbReference type="SAM" id="Phobius"/>
    </source>
</evidence>
<feature type="region of interest" description="Disordered" evidence="1">
    <location>
        <begin position="387"/>
        <end position="451"/>
    </location>
</feature>
<evidence type="ECO:0000256" key="1">
    <source>
        <dbReference type="SAM" id="MobiDB-lite"/>
    </source>
</evidence>
<gene>
    <name evidence="4" type="ORF">QBC37DRAFT_71809</name>
</gene>
<accession>A0AAN6YIM6</accession>
<feature type="region of interest" description="Disordered" evidence="1">
    <location>
        <begin position="243"/>
        <end position="266"/>
    </location>
</feature>
<protein>
    <submittedName>
        <fullName evidence="4">Uncharacterized protein</fullName>
    </submittedName>
</protein>
<reference evidence="4" key="2">
    <citation type="submission" date="2023-05" db="EMBL/GenBank/DDBJ databases">
        <authorList>
            <consortium name="Lawrence Berkeley National Laboratory"/>
            <person name="Steindorff A."/>
            <person name="Hensen N."/>
            <person name="Bonometti L."/>
            <person name="Westerberg I."/>
            <person name="Brannstrom I.O."/>
            <person name="Guillou S."/>
            <person name="Cros-Aarteil S."/>
            <person name="Calhoun S."/>
            <person name="Haridas S."/>
            <person name="Kuo A."/>
            <person name="Mondo S."/>
            <person name="Pangilinan J."/>
            <person name="Riley R."/>
            <person name="Labutti K."/>
            <person name="Andreopoulos B."/>
            <person name="Lipzen A."/>
            <person name="Chen C."/>
            <person name="Yanf M."/>
            <person name="Daum C."/>
            <person name="Ng V."/>
            <person name="Clum A."/>
            <person name="Ohm R."/>
            <person name="Martin F."/>
            <person name="Silar P."/>
            <person name="Natvig D."/>
            <person name="Lalanne C."/>
            <person name="Gautier V."/>
            <person name="Ament-Velasquez S.L."/>
            <person name="Kruys A."/>
            <person name="Hutchinson M.I."/>
            <person name="Powell A.J."/>
            <person name="Barry K."/>
            <person name="Miller A.N."/>
            <person name="Grigoriev I.V."/>
            <person name="Debuchy R."/>
            <person name="Gladieux P."/>
            <person name="Thoren M.H."/>
            <person name="Johannesson H."/>
        </authorList>
    </citation>
    <scope>NUCLEOTIDE SEQUENCE</scope>
    <source>
        <strain evidence="4">PSN293</strain>
    </source>
</reference>
<feature type="compositionally biased region" description="Low complexity" evidence="1">
    <location>
        <begin position="243"/>
        <end position="254"/>
    </location>
</feature>
<feature type="chain" id="PRO_5042906144" evidence="3">
    <location>
        <begin position="25"/>
        <end position="717"/>
    </location>
</feature>
<keyword evidence="2" id="KW-0472">Membrane</keyword>
<sequence>MRSCLSLPLSVACLAAAWVPTVQSTDQQWAHKNTTPMQNMVVDLGMDKFTASGSECKLQDFSNEPALSFSKIQGNQTYLAAALSFVVDTPAHSKSFKPEKLLEGSSAYLSYLQTSMHSNGSGNMLSSEKEALVPFRLPEASCGQNIVFIAFVSVQPPTLKVDDSYTKQFAAMKKDASKRKDCKFKEFWKSAALGEITGATWINIAANNKAECSNGGGAKTKPTGKGVQTTTIVTTIKGKPTTITTTVPAETPAAPKNGTRNGAGTTKKEEAVTTITTTVNGKPTTITTKVPSAPSGHTKEAQGPAKSGYDVVASTITTTVDGKPKTITTTVPAVPTKIAGGNGKNETYIGGGKEGATNGKNKQNVVTTVIITTKEGKPTVITTTVSTTGAATAPSSAPQRPGDYVAGGGAKTNGTVTPGKDDKGNKDGTEKQKQKDGKDKNGGKGATEQPANCTTAAITSTITTTVISGTKTITSTTLTTIVPTITNPASAVHGGGGKGTPGEGEVVILPYPSPGKNATQKTTTMSSESFITSEKTTTATTTDAKGSPTMTVVTTTVTATVLNLQAPGEQVVGGPDEGYVGGGDGQRTSGSPSLPTGSGQQTSASPPLPTGYGSSNGSALSSSLLPFNNTTTTTRGNGNGNVADPTGTGTLAVPSAGAPSAGGPSAGAPSAGSPSAGSPSAGPSTPVEAGAPAVNAEPAVMAALLLGGLGGVFFAIM</sequence>
<keyword evidence="3" id="KW-0732">Signal</keyword>
<feature type="compositionally biased region" description="Low complexity" evidence="1">
    <location>
        <begin position="611"/>
        <end position="636"/>
    </location>
</feature>
<feature type="compositionally biased region" description="Low complexity" evidence="1">
    <location>
        <begin position="387"/>
        <end position="398"/>
    </location>
</feature>
<feature type="region of interest" description="Disordered" evidence="1">
    <location>
        <begin position="567"/>
        <end position="689"/>
    </location>
</feature>
<feature type="compositionally biased region" description="Polar residues" evidence="1">
    <location>
        <begin position="516"/>
        <end position="535"/>
    </location>
</feature>
<dbReference type="Proteomes" id="UP001301769">
    <property type="component" value="Unassembled WGS sequence"/>
</dbReference>
<dbReference type="Gene3D" id="3.90.280.10">
    <property type="entry name" value="PEBP-like"/>
    <property type="match status" value="1"/>
</dbReference>
<feature type="region of interest" description="Disordered" evidence="1">
    <location>
        <begin position="512"/>
        <end position="547"/>
    </location>
</feature>
<name>A0AAN6YIM6_9PEZI</name>
<feature type="signal peptide" evidence="3">
    <location>
        <begin position="1"/>
        <end position="24"/>
    </location>
</feature>
<feature type="region of interest" description="Disordered" evidence="1">
    <location>
        <begin position="282"/>
        <end position="306"/>
    </location>
</feature>
<comment type="caution">
    <text evidence="4">The sequence shown here is derived from an EMBL/GenBank/DDBJ whole genome shotgun (WGS) entry which is preliminary data.</text>
</comment>
<evidence type="ECO:0000313" key="5">
    <source>
        <dbReference type="Proteomes" id="UP001301769"/>
    </source>
</evidence>
<feature type="compositionally biased region" description="Gly residues" evidence="1">
    <location>
        <begin position="575"/>
        <end position="585"/>
    </location>
</feature>